<evidence type="ECO:0000313" key="2">
    <source>
        <dbReference type="EMBL" id="SFK53845.1"/>
    </source>
</evidence>
<sequence>MKEKRIIETILLERERQDRNMVRLEFNVHPDIVVMNFIYEEPAGDEDVHKQRHNHDPELMDEETFEALKKELYDRNIPFKQRRDEFM</sequence>
<reference evidence="2 4" key="3">
    <citation type="submission" date="2016-10" db="EMBL/GenBank/DDBJ databases">
        <authorList>
            <person name="Varghese N."/>
            <person name="Submissions S."/>
        </authorList>
    </citation>
    <scope>NUCLEOTIDE SEQUENCE [LARGE SCALE GENOMIC DNA]</scope>
    <source>
        <strain evidence="2 4">CGMCC 1.6501</strain>
    </source>
</reference>
<dbReference type="KEGG" id="shv:AAT16_05130"/>
<reference evidence="3" key="2">
    <citation type="submission" date="2015-04" db="EMBL/GenBank/DDBJ databases">
        <title>Complete genome sequence of Salinicoccus halodurans strain H3B36, isolated from the Qaidam basin of China.</title>
        <authorList>
            <person name="Ma Y."/>
            <person name="Jiang K."/>
            <person name="Xue Y."/>
        </authorList>
    </citation>
    <scope>NUCLEOTIDE SEQUENCE [LARGE SCALE GENOMIC DNA]</scope>
    <source>
        <strain evidence="3">H3B36</strain>
    </source>
</reference>
<proteinExistence type="predicted"/>
<evidence type="ECO:0000313" key="3">
    <source>
        <dbReference type="Proteomes" id="UP000034029"/>
    </source>
</evidence>
<dbReference type="EMBL" id="CP011366">
    <property type="protein sequence ID" value="AKG73650.1"/>
    <property type="molecule type" value="Genomic_DNA"/>
</dbReference>
<gene>
    <name evidence="1" type="ORF">AAT16_05130</name>
    <name evidence="2" type="ORF">SAMN05216235_0265</name>
</gene>
<protein>
    <submittedName>
        <fullName evidence="2">Uncharacterized protein</fullName>
    </submittedName>
</protein>
<dbReference type="OrthoDB" id="2407951at2"/>
<dbReference type="Proteomes" id="UP000034029">
    <property type="component" value="Chromosome"/>
</dbReference>
<evidence type="ECO:0000313" key="1">
    <source>
        <dbReference type="EMBL" id="AKG73650.1"/>
    </source>
</evidence>
<reference evidence="1 3" key="1">
    <citation type="journal article" date="2015" name="Int. J. Syst. Evol. Microbiol.">
        <title>Complete genome sequence of Salinicoccus halodurans H3B36, isolated from the Qaidam Basin in China.</title>
        <authorList>
            <person name="Jiang K."/>
            <person name="Xue Y."/>
            <person name="Ma Y."/>
        </authorList>
    </citation>
    <scope>NUCLEOTIDE SEQUENCE [LARGE SCALE GENOMIC DNA]</scope>
    <source>
        <strain evidence="1 3">H3B36</strain>
    </source>
</reference>
<dbReference type="Proteomes" id="UP000183090">
    <property type="component" value="Unassembled WGS sequence"/>
</dbReference>
<dbReference type="EMBL" id="FOTB01000001">
    <property type="protein sequence ID" value="SFK53845.1"/>
    <property type="molecule type" value="Genomic_DNA"/>
</dbReference>
<accession>A0A0F7D456</accession>
<keyword evidence="3" id="KW-1185">Reference proteome</keyword>
<name>A0A0F7D456_9STAP</name>
<dbReference type="RefSeq" id="WP_046789840.1">
    <property type="nucleotide sequence ID" value="NZ_CP011366.1"/>
</dbReference>
<dbReference type="AlphaFoldDB" id="A0A0F7D456"/>
<organism evidence="2 4">
    <name type="scientific">Salinicoccus halodurans</name>
    <dbReference type="NCBI Taxonomy" id="407035"/>
    <lineage>
        <taxon>Bacteria</taxon>
        <taxon>Bacillati</taxon>
        <taxon>Bacillota</taxon>
        <taxon>Bacilli</taxon>
        <taxon>Bacillales</taxon>
        <taxon>Staphylococcaceae</taxon>
        <taxon>Salinicoccus</taxon>
    </lineage>
</organism>
<evidence type="ECO:0000313" key="4">
    <source>
        <dbReference type="Proteomes" id="UP000183090"/>
    </source>
</evidence>